<reference evidence="1" key="1">
    <citation type="submission" date="2021-02" db="EMBL/GenBank/DDBJ databases">
        <authorList>
            <person name="Vanwijnsberghe S."/>
        </authorList>
    </citation>
    <scope>NUCLEOTIDE SEQUENCE</scope>
    <source>
        <strain evidence="1">R-70211</strain>
    </source>
</reference>
<keyword evidence="2" id="KW-1185">Reference proteome</keyword>
<protein>
    <submittedName>
        <fullName evidence="1">Uncharacterized protein</fullName>
    </submittedName>
</protein>
<dbReference type="Proteomes" id="UP000675121">
    <property type="component" value="Unassembled WGS sequence"/>
</dbReference>
<evidence type="ECO:0000313" key="2">
    <source>
        <dbReference type="Proteomes" id="UP000675121"/>
    </source>
</evidence>
<evidence type="ECO:0000313" key="1">
    <source>
        <dbReference type="EMBL" id="CAE6958661.1"/>
    </source>
</evidence>
<proteinExistence type="predicted"/>
<name>A0A9N8N6H6_9BURK</name>
<organism evidence="1 2">
    <name type="scientific">Paraburkholderia domus</name>
    <dbReference type="NCBI Taxonomy" id="2793075"/>
    <lineage>
        <taxon>Bacteria</taxon>
        <taxon>Pseudomonadati</taxon>
        <taxon>Pseudomonadota</taxon>
        <taxon>Betaproteobacteria</taxon>
        <taxon>Burkholderiales</taxon>
        <taxon>Burkholderiaceae</taxon>
        <taxon>Paraburkholderia</taxon>
    </lineage>
</organism>
<gene>
    <name evidence="1" type="ORF">R70211_06772</name>
</gene>
<accession>A0A9N8N6H6</accession>
<comment type="caution">
    <text evidence="1">The sequence shown here is derived from an EMBL/GenBank/DDBJ whole genome shotgun (WGS) entry which is preliminary data.</text>
</comment>
<sequence length="198" mass="21414">MRKPAIIPLDIRVTRTALDMQACRVTAPIPACNAAIDLRRAGARECRADRCGCSCDRGNTWREYEEYGATGSCAGCGTCNCGCGRHCRPPEPVWHVPAFDNDDDGRLVFVWGNLLHHLVPGLYDALLTSCTRPLAEFRIHLGERDRSVSAFENTYTDDSCNPLALCDNGCGATANCECPPALSVYIPSYAVPVMGGSA</sequence>
<dbReference type="EMBL" id="CAJNAS010000029">
    <property type="protein sequence ID" value="CAE6958661.1"/>
    <property type="molecule type" value="Genomic_DNA"/>
</dbReference>
<dbReference type="AlphaFoldDB" id="A0A9N8N6H6"/>